<gene>
    <name evidence="1" type="ORF">PN838_23250</name>
</gene>
<keyword evidence="2" id="KW-1185">Reference proteome</keyword>
<evidence type="ECO:0000313" key="1">
    <source>
        <dbReference type="EMBL" id="MDC2891126.1"/>
    </source>
</evidence>
<organism evidence="1 2">
    <name type="scientific">Psychrosphaera algicola</name>
    <dbReference type="NCBI Taxonomy" id="3023714"/>
    <lineage>
        <taxon>Bacteria</taxon>
        <taxon>Pseudomonadati</taxon>
        <taxon>Pseudomonadota</taxon>
        <taxon>Gammaproteobacteria</taxon>
        <taxon>Alteromonadales</taxon>
        <taxon>Pseudoalteromonadaceae</taxon>
        <taxon>Psychrosphaera</taxon>
    </lineage>
</organism>
<reference evidence="1 2" key="1">
    <citation type="submission" date="2023-01" db="EMBL/GenBank/DDBJ databases">
        <title>Psychrosphaera sp. nov., isolated from marine algae.</title>
        <authorList>
            <person name="Bayburt H."/>
            <person name="Choi B.J."/>
            <person name="Kim J.M."/>
            <person name="Choi D.G."/>
            <person name="Jeon C.O."/>
        </authorList>
    </citation>
    <scope>NUCLEOTIDE SEQUENCE [LARGE SCALE GENOMIC DNA]</scope>
    <source>
        <strain evidence="1 2">G1-22</strain>
    </source>
</reference>
<name>A0ABT5FIW4_9GAMM</name>
<evidence type="ECO:0000313" key="2">
    <source>
        <dbReference type="Proteomes" id="UP001528411"/>
    </source>
</evidence>
<dbReference type="RefSeq" id="WP_272182165.1">
    <property type="nucleotide sequence ID" value="NZ_JAQOMS010000002.1"/>
</dbReference>
<protein>
    <submittedName>
        <fullName evidence="1">Uncharacterized protein</fullName>
    </submittedName>
</protein>
<proteinExistence type="predicted"/>
<dbReference type="Proteomes" id="UP001528411">
    <property type="component" value="Unassembled WGS sequence"/>
</dbReference>
<comment type="caution">
    <text evidence="1">The sequence shown here is derived from an EMBL/GenBank/DDBJ whole genome shotgun (WGS) entry which is preliminary data.</text>
</comment>
<accession>A0ABT5FIW4</accession>
<sequence>MGILTTAINSGQTVDSIAPFVSRGGGAEGLDAVPSECVNGFSRFDEADVYAAIDRLENDLQNNIITQAEYDTELAEQQAIIANDPCVWEFEQGEDLFTWGAFNLYFNNPEVNYDVSWNIIGQGKTWDNLAGTINTDPALVDPSDPGAAIEFGSVMLNMAAPVDLLPGIIKLTLKLVCRQLTVSFSTPQIKPTMKLKYKSYVLITHSMGLG</sequence>
<dbReference type="EMBL" id="JAQOMS010000002">
    <property type="protein sequence ID" value="MDC2891126.1"/>
    <property type="molecule type" value="Genomic_DNA"/>
</dbReference>